<proteinExistence type="predicted"/>
<dbReference type="EMBL" id="BAAARE010000004">
    <property type="protein sequence ID" value="GAA2475337.1"/>
    <property type="molecule type" value="Genomic_DNA"/>
</dbReference>
<evidence type="ECO:0000313" key="5">
    <source>
        <dbReference type="Proteomes" id="UP001500730"/>
    </source>
</evidence>
<dbReference type="InterPro" id="IPR001107">
    <property type="entry name" value="Band_7"/>
</dbReference>
<keyword evidence="2" id="KW-0812">Transmembrane</keyword>
<accession>A0ABP5Y5B5</accession>
<feature type="transmembrane region" description="Helical" evidence="2">
    <location>
        <begin position="30"/>
        <end position="50"/>
    </location>
</feature>
<dbReference type="PANTHER" id="PTHR23222">
    <property type="entry name" value="PROHIBITIN"/>
    <property type="match status" value="1"/>
</dbReference>
<keyword evidence="2" id="KW-0472">Membrane</keyword>
<organism evidence="4 5">
    <name type="scientific">Terrabacter carboxydivorans</name>
    <dbReference type="NCBI Taxonomy" id="619730"/>
    <lineage>
        <taxon>Bacteria</taxon>
        <taxon>Bacillati</taxon>
        <taxon>Actinomycetota</taxon>
        <taxon>Actinomycetes</taxon>
        <taxon>Micrococcales</taxon>
        <taxon>Intrasporangiaceae</taxon>
        <taxon>Terrabacter</taxon>
    </lineage>
</organism>
<evidence type="ECO:0000259" key="3">
    <source>
        <dbReference type="SMART" id="SM00244"/>
    </source>
</evidence>
<dbReference type="CDD" id="cd03401">
    <property type="entry name" value="SPFH_prohibitin"/>
    <property type="match status" value="1"/>
</dbReference>
<keyword evidence="1" id="KW-0175">Coiled coil</keyword>
<sequence>MFALVLALALAAAGFVLLRLKDHPRKLSRYAAIPFGLALFLVASASYYRLDAGEAAVTKTFGTVGDEAISATGIHLKAPWQDLIRFDIRNQTIAFDEGGGRVSTVTSDNATVAYDVTIRYSLNPGKLSEIVRQYPDQETFISRAVLPGVSSVTRDAPTTFTAATVRQSRAQLAQRITEGLEKRLGEVGVTVEQVDPRAITLDQNVQANYDKVQSSLANAEAAKADLQTALAKAEITKTEAQATSDADQIIRCGATSTQVNEVINGKDVKAVKVVPVPSEKCQNRLNEQVLMSKYIDMLKEHGDSLIVIPQGTQNLIQLPALPGASTKTP</sequence>
<dbReference type="RefSeq" id="WP_344253689.1">
    <property type="nucleotide sequence ID" value="NZ_BAAARE010000004.1"/>
</dbReference>
<gene>
    <name evidence="4" type="ORF">GCM10009858_10860</name>
</gene>
<dbReference type="SUPFAM" id="SSF117892">
    <property type="entry name" value="Band 7/SPFH domain"/>
    <property type="match status" value="1"/>
</dbReference>
<keyword evidence="2" id="KW-1133">Transmembrane helix</keyword>
<comment type="caution">
    <text evidence="4">The sequence shown here is derived from an EMBL/GenBank/DDBJ whole genome shotgun (WGS) entry which is preliminary data.</text>
</comment>
<feature type="domain" description="Band 7" evidence="3">
    <location>
        <begin position="45"/>
        <end position="213"/>
    </location>
</feature>
<reference evidence="5" key="1">
    <citation type="journal article" date="2019" name="Int. J. Syst. Evol. Microbiol.">
        <title>The Global Catalogue of Microorganisms (GCM) 10K type strain sequencing project: providing services to taxonomists for standard genome sequencing and annotation.</title>
        <authorList>
            <consortium name="The Broad Institute Genomics Platform"/>
            <consortium name="The Broad Institute Genome Sequencing Center for Infectious Disease"/>
            <person name="Wu L."/>
            <person name="Ma J."/>
        </authorList>
    </citation>
    <scope>NUCLEOTIDE SEQUENCE [LARGE SCALE GENOMIC DNA]</scope>
    <source>
        <strain evidence="5">JCM 16259</strain>
    </source>
</reference>
<keyword evidence="5" id="KW-1185">Reference proteome</keyword>
<evidence type="ECO:0000256" key="1">
    <source>
        <dbReference type="SAM" id="Coils"/>
    </source>
</evidence>
<dbReference type="Pfam" id="PF01145">
    <property type="entry name" value="Band_7"/>
    <property type="match status" value="1"/>
</dbReference>
<dbReference type="InterPro" id="IPR036013">
    <property type="entry name" value="Band_7/SPFH_dom_sf"/>
</dbReference>
<dbReference type="SMART" id="SM00244">
    <property type="entry name" value="PHB"/>
    <property type="match status" value="1"/>
</dbReference>
<dbReference type="Gene3D" id="3.30.479.30">
    <property type="entry name" value="Band 7 domain"/>
    <property type="match status" value="1"/>
</dbReference>
<dbReference type="Proteomes" id="UP001500730">
    <property type="component" value="Unassembled WGS sequence"/>
</dbReference>
<feature type="coiled-coil region" evidence="1">
    <location>
        <begin position="209"/>
        <end position="243"/>
    </location>
</feature>
<name>A0ABP5Y5B5_9MICO</name>
<evidence type="ECO:0000313" key="4">
    <source>
        <dbReference type="EMBL" id="GAA2475337.1"/>
    </source>
</evidence>
<dbReference type="PANTHER" id="PTHR23222:SF0">
    <property type="entry name" value="PROHIBITIN 1"/>
    <property type="match status" value="1"/>
</dbReference>
<evidence type="ECO:0000256" key="2">
    <source>
        <dbReference type="SAM" id="Phobius"/>
    </source>
</evidence>
<protein>
    <recommendedName>
        <fullName evidence="3">Band 7 domain-containing protein</fullName>
    </recommendedName>
</protein>
<dbReference type="InterPro" id="IPR000163">
    <property type="entry name" value="Prohibitin"/>
</dbReference>